<keyword evidence="7" id="KW-0690">Ribosome biogenesis</keyword>
<comment type="subcellular location">
    <subcellularLocation>
        <location evidence="7">Cytoplasm</location>
    </subcellularLocation>
</comment>
<keyword evidence="7" id="KW-0698">rRNA processing</keyword>
<proteinExistence type="inferred from homology"/>
<dbReference type="Gene3D" id="3.40.390.30">
    <property type="entry name" value="Metalloproteases ('zincins'), catalytic domain"/>
    <property type="match status" value="1"/>
</dbReference>
<dbReference type="AlphaFoldDB" id="A0A2H0YYE0"/>
<feature type="binding site" evidence="7">
    <location>
        <position position="109"/>
    </location>
    <ligand>
        <name>Zn(2+)</name>
        <dbReference type="ChEBI" id="CHEBI:29105"/>
        <note>catalytic</note>
    </ligand>
</feature>
<comment type="cofactor">
    <cofactor evidence="7">
        <name>Zn(2+)</name>
        <dbReference type="ChEBI" id="CHEBI:29105"/>
    </cofactor>
    <text evidence="7">Binds 1 zinc ion.</text>
</comment>
<evidence type="ECO:0000256" key="1">
    <source>
        <dbReference type="ARBA" id="ARBA00010875"/>
    </source>
</evidence>
<dbReference type="HAMAP" id="MF_00009">
    <property type="entry name" value="Endoribonucl_YbeY"/>
    <property type="match status" value="1"/>
</dbReference>
<evidence type="ECO:0000256" key="5">
    <source>
        <dbReference type="ARBA" id="ARBA00022801"/>
    </source>
</evidence>
<feature type="region of interest" description="Disordered" evidence="8">
    <location>
        <begin position="135"/>
        <end position="158"/>
    </location>
</feature>
<keyword evidence="7" id="KW-0963">Cytoplasm</keyword>
<dbReference type="GO" id="GO:0006364">
    <property type="term" value="P:rRNA processing"/>
    <property type="evidence" value="ECO:0007669"/>
    <property type="project" value="UniProtKB-UniRule"/>
</dbReference>
<feature type="binding site" evidence="7">
    <location>
        <position position="99"/>
    </location>
    <ligand>
        <name>Zn(2+)</name>
        <dbReference type="ChEBI" id="CHEBI:29105"/>
        <note>catalytic</note>
    </ligand>
</feature>
<evidence type="ECO:0000256" key="7">
    <source>
        <dbReference type="HAMAP-Rule" id="MF_00009"/>
    </source>
</evidence>
<feature type="compositionally biased region" description="Basic residues" evidence="8">
    <location>
        <begin position="137"/>
        <end position="158"/>
    </location>
</feature>
<protein>
    <recommendedName>
        <fullName evidence="7">Endoribonuclease YbeY</fullName>
        <ecNumber evidence="7">3.1.-.-</ecNumber>
    </recommendedName>
</protein>
<evidence type="ECO:0000256" key="2">
    <source>
        <dbReference type="ARBA" id="ARBA00022722"/>
    </source>
</evidence>
<reference evidence="10" key="1">
    <citation type="submission" date="2017-09" db="EMBL/GenBank/DDBJ databases">
        <title>Depth-based differentiation of microbial function through sediment-hosted aquifers and enrichment of novel symbionts in the deep terrestrial subsurface.</title>
        <authorList>
            <person name="Probst A.J."/>
            <person name="Ladd B."/>
            <person name="Jarett J.K."/>
            <person name="Geller-Mcgrath D.E."/>
            <person name="Sieber C.M.K."/>
            <person name="Emerson J.B."/>
            <person name="Anantharaman K."/>
            <person name="Thomas B.C."/>
            <person name="Malmstrom R."/>
            <person name="Stieglmeier M."/>
            <person name="Klingl A."/>
            <person name="Woyke T."/>
            <person name="Ryan C.M."/>
            <person name="Banfield J.F."/>
        </authorList>
    </citation>
    <scope>NUCLEOTIDE SEQUENCE [LARGE SCALE GENOMIC DNA]</scope>
</reference>
<evidence type="ECO:0000256" key="4">
    <source>
        <dbReference type="ARBA" id="ARBA00022759"/>
    </source>
</evidence>
<accession>A0A2H0YYE0</accession>
<dbReference type="GO" id="GO:0008270">
    <property type="term" value="F:zinc ion binding"/>
    <property type="evidence" value="ECO:0007669"/>
    <property type="project" value="UniProtKB-UniRule"/>
</dbReference>
<dbReference type="EMBL" id="PEXT01000016">
    <property type="protein sequence ID" value="PIS43511.1"/>
    <property type="molecule type" value="Genomic_DNA"/>
</dbReference>
<comment type="similarity">
    <text evidence="1 7">Belongs to the endoribonuclease YbeY family.</text>
</comment>
<evidence type="ECO:0000256" key="8">
    <source>
        <dbReference type="SAM" id="MobiDB-lite"/>
    </source>
</evidence>
<evidence type="ECO:0000256" key="3">
    <source>
        <dbReference type="ARBA" id="ARBA00022723"/>
    </source>
</evidence>
<keyword evidence="4 7" id="KW-0255">Endonuclease</keyword>
<dbReference type="InterPro" id="IPR002036">
    <property type="entry name" value="YbeY"/>
</dbReference>
<organism evidence="9 10">
    <name type="scientific">Candidatus Kaiserbacteria bacterium CG08_land_8_20_14_0_20_50_21</name>
    <dbReference type="NCBI Taxonomy" id="1974604"/>
    <lineage>
        <taxon>Bacteria</taxon>
        <taxon>Candidatus Kaiseribacteriota</taxon>
    </lineage>
</organism>
<dbReference type="Pfam" id="PF02130">
    <property type="entry name" value="YbeY"/>
    <property type="match status" value="1"/>
</dbReference>
<gene>
    <name evidence="7 9" type="primary">ybeY</name>
    <name evidence="9" type="ORF">COT23_00835</name>
</gene>
<feature type="binding site" evidence="7">
    <location>
        <position position="103"/>
    </location>
    <ligand>
        <name>Zn(2+)</name>
        <dbReference type="ChEBI" id="CHEBI:29105"/>
        <note>catalytic</note>
    </ligand>
</feature>
<dbReference type="EC" id="3.1.-.-" evidence="7"/>
<dbReference type="NCBIfam" id="TIGR00043">
    <property type="entry name" value="rRNA maturation RNase YbeY"/>
    <property type="match status" value="1"/>
</dbReference>
<dbReference type="GO" id="GO:0005737">
    <property type="term" value="C:cytoplasm"/>
    <property type="evidence" value="ECO:0007669"/>
    <property type="project" value="UniProtKB-SubCell"/>
</dbReference>
<evidence type="ECO:0000313" key="9">
    <source>
        <dbReference type="EMBL" id="PIS43511.1"/>
    </source>
</evidence>
<dbReference type="Proteomes" id="UP000228687">
    <property type="component" value="Unassembled WGS sequence"/>
</dbReference>
<dbReference type="SUPFAM" id="SSF55486">
    <property type="entry name" value="Metalloproteases ('zincins'), catalytic domain"/>
    <property type="match status" value="1"/>
</dbReference>
<keyword evidence="6 7" id="KW-0862">Zinc</keyword>
<sequence length="158" mass="18255">MSTVSIKNLTRRSIAQRAVFSSIANEILHNWDISLVFVSPARARALNFKLRKKTYTPNVLSYELGPHSGEIIICPREAEKQAPLFCLEPSAYCLYLFIHGLLHLKGWAHGDTMERCEKKLLLKFNKNIAFPLLHETTHRHRHRHRHVPSKNGRRRGAL</sequence>
<keyword evidence="5 7" id="KW-0378">Hydrolase</keyword>
<dbReference type="GO" id="GO:0004222">
    <property type="term" value="F:metalloendopeptidase activity"/>
    <property type="evidence" value="ECO:0007669"/>
    <property type="project" value="InterPro"/>
</dbReference>
<dbReference type="GO" id="GO:0004521">
    <property type="term" value="F:RNA endonuclease activity"/>
    <property type="evidence" value="ECO:0007669"/>
    <property type="project" value="UniProtKB-UniRule"/>
</dbReference>
<evidence type="ECO:0000313" key="10">
    <source>
        <dbReference type="Proteomes" id="UP000228687"/>
    </source>
</evidence>
<evidence type="ECO:0000256" key="6">
    <source>
        <dbReference type="ARBA" id="ARBA00022833"/>
    </source>
</evidence>
<comment type="function">
    <text evidence="7">Single strand-specific metallo-endoribonuclease involved in late-stage 70S ribosome quality control and in maturation of the 3' terminus of the 16S rRNA.</text>
</comment>
<name>A0A2H0YYE0_9BACT</name>
<comment type="caution">
    <text evidence="9">The sequence shown here is derived from an EMBL/GenBank/DDBJ whole genome shotgun (WGS) entry which is preliminary data.</text>
</comment>
<keyword evidence="3 7" id="KW-0479">Metal-binding</keyword>
<dbReference type="InterPro" id="IPR023091">
    <property type="entry name" value="MetalPrtase_cat_dom_sf_prd"/>
</dbReference>
<keyword evidence="2 7" id="KW-0540">Nuclease</keyword>